<dbReference type="EMBL" id="JAZHRV010000001">
    <property type="protein sequence ID" value="MEH2557054.1"/>
    <property type="molecule type" value="Genomic_DNA"/>
</dbReference>
<dbReference type="PROSITE" id="PS50850">
    <property type="entry name" value="MFS"/>
    <property type="match status" value="1"/>
</dbReference>
<dbReference type="CDD" id="cd17321">
    <property type="entry name" value="MFS_MMR_MDR_like"/>
    <property type="match status" value="1"/>
</dbReference>
<comment type="caution">
    <text evidence="8">The sequence shown here is derived from an EMBL/GenBank/DDBJ whole genome shotgun (WGS) entry which is preliminary data.</text>
</comment>
<comment type="subcellular location">
    <subcellularLocation>
        <location evidence="1">Membrane</location>
        <topology evidence="1">Multi-pass membrane protein</topology>
    </subcellularLocation>
</comment>
<feature type="transmembrane region" description="Helical" evidence="6">
    <location>
        <begin position="92"/>
        <end position="113"/>
    </location>
</feature>
<proteinExistence type="predicted"/>
<evidence type="ECO:0000313" key="8">
    <source>
        <dbReference type="EMBL" id="MEH2557054.1"/>
    </source>
</evidence>
<feature type="transmembrane region" description="Helical" evidence="6">
    <location>
        <begin position="413"/>
        <end position="431"/>
    </location>
</feature>
<dbReference type="PANTHER" id="PTHR42718:SF9">
    <property type="entry name" value="MAJOR FACILITATOR SUPERFAMILY MULTIDRUG TRANSPORTER MFSC"/>
    <property type="match status" value="1"/>
</dbReference>
<keyword evidence="3 6" id="KW-0812">Transmembrane</keyword>
<feature type="transmembrane region" description="Helical" evidence="6">
    <location>
        <begin position="338"/>
        <end position="358"/>
    </location>
</feature>
<feature type="transmembrane region" description="Helical" evidence="6">
    <location>
        <begin position="62"/>
        <end position="80"/>
    </location>
</feature>
<feature type="transmembrane region" description="Helical" evidence="6">
    <location>
        <begin position="154"/>
        <end position="174"/>
    </location>
</feature>
<feature type="transmembrane region" description="Helical" evidence="6">
    <location>
        <begin position="276"/>
        <end position="302"/>
    </location>
</feature>
<sequence length="465" mass="48207">MSLDTTAKPPAPAPIDGLPPELRRWAVAAIFTALAMASLDTAIANVALPAIAADLHVSPADVVWVVNIYQIALVATLLPLGALGEIVGHRRVYLGGLLLFTLASLGCAFAWSLPSLTAARALQGLGASGIMSVNAALVRFVYPTHMLGRGFGHNALVVGTAFTFGPTIASAILAIGTWPWLFAINIPFGVIAIWIGLKTLPKTPRAKHAFDFASAALTASCLGLFIIGIGSAAHQAHPALVGLELGAALLLGWMMTRRDANHPAPMLPIDLFRRPMFALSAATSVCTFAVQGLAFVSLPFYFEDVLHRSQVETGFFMTPWPLVVAIMAPIGGRLSDRYPVGILGGIGLVLLGIGMALLATLPPDPGIANIVWRTVICGIGFGFFQTPNLRALMSSAPPHRSGSASGIVATARLTGQTLGAALAALCFALAGHDGATLALALGARFAALGSVMSFLRLAVGAPHST</sequence>
<keyword evidence="2" id="KW-0813">Transport</keyword>
<feature type="transmembrane region" description="Helical" evidence="6">
    <location>
        <begin position="437"/>
        <end position="459"/>
    </location>
</feature>
<evidence type="ECO:0000313" key="9">
    <source>
        <dbReference type="Proteomes" id="UP001364224"/>
    </source>
</evidence>
<evidence type="ECO:0000256" key="2">
    <source>
        <dbReference type="ARBA" id="ARBA00022448"/>
    </source>
</evidence>
<dbReference type="InterPro" id="IPR020846">
    <property type="entry name" value="MFS_dom"/>
</dbReference>
<protein>
    <submittedName>
        <fullName evidence="8">DHA2 family multidrug resistance protein-like MFS transporter</fullName>
    </submittedName>
</protein>
<dbReference type="SUPFAM" id="SSF103473">
    <property type="entry name" value="MFS general substrate transporter"/>
    <property type="match status" value="1"/>
</dbReference>
<keyword evidence="5 6" id="KW-0472">Membrane</keyword>
<dbReference type="Pfam" id="PF07690">
    <property type="entry name" value="MFS_1"/>
    <property type="match status" value="1"/>
</dbReference>
<dbReference type="InterPro" id="IPR011701">
    <property type="entry name" value="MFS"/>
</dbReference>
<organism evidence="8 9">
    <name type="scientific">Bradyrhizobium algeriense</name>
    <dbReference type="NCBI Taxonomy" id="634784"/>
    <lineage>
        <taxon>Bacteria</taxon>
        <taxon>Pseudomonadati</taxon>
        <taxon>Pseudomonadota</taxon>
        <taxon>Alphaproteobacteria</taxon>
        <taxon>Hyphomicrobiales</taxon>
        <taxon>Nitrobacteraceae</taxon>
        <taxon>Bradyrhizobium</taxon>
    </lineage>
</organism>
<feature type="transmembrane region" description="Helical" evidence="6">
    <location>
        <begin position="236"/>
        <end position="255"/>
    </location>
</feature>
<evidence type="ECO:0000256" key="5">
    <source>
        <dbReference type="ARBA" id="ARBA00023136"/>
    </source>
</evidence>
<name>A0ABU8BET8_9BRAD</name>
<evidence type="ECO:0000256" key="3">
    <source>
        <dbReference type="ARBA" id="ARBA00022692"/>
    </source>
</evidence>
<dbReference type="Gene3D" id="1.20.1720.10">
    <property type="entry name" value="Multidrug resistance protein D"/>
    <property type="match status" value="1"/>
</dbReference>
<accession>A0ABU8BET8</accession>
<feature type="domain" description="Major facilitator superfamily (MFS) profile" evidence="7">
    <location>
        <begin position="26"/>
        <end position="461"/>
    </location>
</feature>
<evidence type="ECO:0000259" key="7">
    <source>
        <dbReference type="PROSITE" id="PS50850"/>
    </source>
</evidence>
<feature type="transmembrane region" description="Helical" evidence="6">
    <location>
        <begin position="125"/>
        <end position="142"/>
    </location>
</feature>
<feature type="transmembrane region" description="Helical" evidence="6">
    <location>
        <begin position="180"/>
        <end position="197"/>
    </location>
</feature>
<evidence type="ECO:0000256" key="1">
    <source>
        <dbReference type="ARBA" id="ARBA00004141"/>
    </source>
</evidence>
<feature type="transmembrane region" description="Helical" evidence="6">
    <location>
        <begin position="314"/>
        <end position="331"/>
    </location>
</feature>
<dbReference type="InterPro" id="IPR036259">
    <property type="entry name" value="MFS_trans_sf"/>
</dbReference>
<keyword evidence="4 6" id="KW-1133">Transmembrane helix</keyword>
<dbReference type="Proteomes" id="UP001364224">
    <property type="component" value="Unassembled WGS sequence"/>
</dbReference>
<dbReference type="RefSeq" id="WP_334482787.1">
    <property type="nucleotide sequence ID" value="NZ_JAZHRV010000001.1"/>
</dbReference>
<feature type="transmembrane region" description="Helical" evidence="6">
    <location>
        <begin position="209"/>
        <end position="230"/>
    </location>
</feature>
<gene>
    <name evidence="8" type="ORF">V1286_004583</name>
</gene>
<keyword evidence="9" id="KW-1185">Reference proteome</keyword>
<reference evidence="8 9" key="1">
    <citation type="submission" date="2024-02" db="EMBL/GenBank/DDBJ databases">
        <title>Adaptive strategies in a cosmopolitan and abundant soil bacterium.</title>
        <authorList>
            <person name="Carini P."/>
        </authorList>
    </citation>
    <scope>NUCLEOTIDE SEQUENCE [LARGE SCALE GENOMIC DNA]</scope>
    <source>
        <strain evidence="8 9">AZCC 1608</strain>
    </source>
</reference>
<feature type="transmembrane region" description="Helical" evidence="6">
    <location>
        <begin position="25"/>
        <end position="50"/>
    </location>
</feature>
<dbReference type="Gene3D" id="1.20.1250.20">
    <property type="entry name" value="MFS general substrate transporter like domains"/>
    <property type="match status" value="1"/>
</dbReference>
<evidence type="ECO:0000256" key="4">
    <source>
        <dbReference type="ARBA" id="ARBA00022989"/>
    </source>
</evidence>
<evidence type="ECO:0000256" key="6">
    <source>
        <dbReference type="SAM" id="Phobius"/>
    </source>
</evidence>
<dbReference type="PANTHER" id="PTHR42718">
    <property type="entry name" value="MAJOR FACILITATOR SUPERFAMILY MULTIDRUG TRANSPORTER MFSC"/>
    <property type="match status" value="1"/>
</dbReference>